<evidence type="ECO:0000313" key="2">
    <source>
        <dbReference type="Proteomes" id="UP000188268"/>
    </source>
</evidence>
<dbReference type="Proteomes" id="UP000188268">
    <property type="component" value="Unassembled WGS sequence"/>
</dbReference>
<comment type="caution">
    <text evidence="1">The sequence shown here is derived from an EMBL/GenBank/DDBJ whole genome shotgun (WGS) entry which is preliminary data.</text>
</comment>
<evidence type="ECO:0000313" key="1">
    <source>
        <dbReference type="EMBL" id="OMO62126.1"/>
    </source>
</evidence>
<keyword evidence="2" id="KW-1185">Reference proteome</keyword>
<dbReference type="STRING" id="210143.A0A1R3GVP8"/>
<dbReference type="AlphaFoldDB" id="A0A1R3GVP8"/>
<proteinExistence type="predicted"/>
<organism evidence="1 2">
    <name type="scientific">Corchorus capsularis</name>
    <name type="common">Jute</name>
    <dbReference type="NCBI Taxonomy" id="210143"/>
    <lineage>
        <taxon>Eukaryota</taxon>
        <taxon>Viridiplantae</taxon>
        <taxon>Streptophyta</taxon>
        <taxon>Embryophyta</taxon>
        <taxon>Tracheophyta</taxon>
        <taxon>Spermatophyta</taxon>
        <taxon>Magnoliopsida</taxon>
        <taxon>eudicotyledons</taxon>
        <taxon>Gunneridae</taxon>
        <taxon>Pentapetalae</taxon>
        <taxon>rosids</taxon>
        <taxon>malvids</taxon>
        <taxon>Malvales</taxon>
        <taxon>Malvaceae</taxon>
        <taxon>Grewioideae</taxon>
        <taxon>Apeibeae</taxon>
        <taxon>Corchorus</taxon>
    </lineage>
</organism>
<accession>A0A1R3GVP8</accession>
<name>A0A1R3GVP8_COCAP</name>
<dbReference type="EMBL" id="AWWV01013323">
    <property type="protein sequence ID" value="OMO62126.1"/>
    <property type="molecule type" value="Genomic_DNA"/>
</dbReference>
<protein>
    <submittedName>
        <fullName evidence="1">Uncharacterized protein</fullName>
    </submittedName>
</protein>
<dbReference type="Gramene" id="OMO62126">
    <property type="protein sequence ID" value="OMO62126"/>
    <property type="gene ID" value="CCACVL1_23015"/>
</dbReference>
<dbReference type="OrthoDB" id="185373at2759"/>
<sequence length="176" mass="20361">MASHLHQLQGLSLGFNRARYHFLSAFSLSTSTIYALSDNDSSITQPLLNQSNVDERRVLSELSDLFQFSYSNSNATIPNLYKETYPPKQLQSRTVDEFLLPEEKLRGVFLQKLSVLVMEEALQKGFFPSRFICSKLNNKLLSSNEVEKAYKLMLKIKAARRDENAQKYWRSNGWHF</sequence>
<gene>
    <name evidence="1" type="ORF">CCACVL1_23015</name>
</gene>
<reference evidence="1 2" key="1">
    <citation type="submission" date="2013-09" db="EMBL/GenBank/DDBJ databases">
        <title>Corchorus capsularis genome sequencing.</title>
        <authorList>
            <person name="Alam M."/>
            <person name="Haque M.S."/>
            <person name="Islam M.S."/>
            <person name="Emdad E.M."/>
            <person name="Islam M.M."/>
            <person name="Ahmed B."/>
            <person name="Halim A."/>
            <person name="Hossen Q.M.M."/>
            <person name="Hossain M.Z."/>
            <person name="Ahmed R."/>
            <person name="Khan M.M."/>
            <person name="Islam R."/>
            <person name="Rashid M.M."/>
            <person name="Khan S.A."/>
            <person name="Rahman M.S."/>
            <person name="Alam M."/>
        </authorList>
    </citation>
    <scope>NUCLEOTIDE SEQUENCE [LARGE SCALE GENOMIC DNA]</scope>
    <source>
        <strain evidence="2">cv. CVL-1</strain>
        <tissue evidence="1">Whole seedling</tissue>
    </source>
</reference>